<evidence type="ECO:0000256" key="1">
    <source>
        <dbReference type="ARBA" id="ARBA00007074"/>
    </source>
</evidence>
<dbReference type="GO" id="GO:0008234">
    <property type="term" value="F:cysteine-type peptidase activity"/>
    <property type="evidence" value="ECO:0007669"/>
    <property type="project" value="UniProtKB-KW"/>
</dbReference>
<keyword evidence="3" id="KW-0378">Hydrolase</keyword>
<evidence type="ECO:0000256" key="3">
    <source>
        <dbReference type="ARBA" id="ARBA00022801"/>
    </source>
</evidence>
<proteinExistence type="inferred from homology"/>
<dbReference type="Pfam" id="PF00877">
    <property type="entry name" value="NLPC_P60"/>
    <property type="match status" value="1"/>
</dbReference>
<evidence type="ECO:0000256" key="2">
    <source>
        <dbReference type="ARBA" id="ARBA00022670"/>
    </source>
</evidence>
<reference evidence="7" key="1">
    <citation type="submission" date="2023-05" db="EMBL/GenBank/DDBJ databases">
        <title>Streptantibioticus silvisoli sp. nov., acidotolerant actinomycetes 1 from pine litter.</title>
        <authorList>
            <person name="Swiecimska M."/>
            <person name="Golinska P."/>
            <person name="Sangal V."/>
            <person name="Wachnowicz B."/>
            <person name="Goodfellow M."/>
        </authorList>
    </citation>
    <scope>NUCLEOTIDE SEQUENCE</scope>
    <source>
        <strain evidence="7">SL13</strain>
    </source>
</reference>
<evidence type="ECO:0000256" key="4">
    <source>
        <dbReference type="ARBA" id="ARBA00022807"/>
    </source>
</evidence>
<gene>
    <name evidence="7" type="ORF">POF50_015690</name>
</gene>
<dbReference type="RefSeq" id="WP_271316758.1">
    <property type="nucleotide sequence ID" value="NZ_JABXJJ020000017.1"/>
</dbReference>
<accession>A0AA90H4Q8</accession>
<evidence type="ECO:0000259" key="6">
    <source>
        <dbReference type="PROSITE" id="PS51935"/>
    </source>
</evidence>
<dbReference type="InterPro" id="IPR051794">
    <property type="entry name" value="PG_Endopeptidase_C40"/>
</dbReference>
<feature type="signal peptide" evidence="5">
    <location>
        <begin position="1"/>
        <end position="25"/>
    </location>
</feature>
<sequence>MTHTHPCRLAIWAAAVVTAPALALAVPIAAGAAPAADSCGVLSSGASAAAQAAVQAACSQLGVWYTWGGGHGATPGATFGYYDGSDLASKDDGSRRGFDCSGLTRYAYYRATGRDILDGTASDQHSSPLAVQRFSAGQGAGPLLPGDLMFWGGGYVHHVAMYIGAGQMVEAYESGTRIRQTPVRTGGDYAGAIRLAASPGNPPPPPAGGGAVFQTWGTGVRTHNAPSTGAGVVDDFAGPTQVGVICQEHAQKVTAEGYTNDAWSKLSDGSWITNIYLKGPAWLAGVADCGGTPPPSGGITESTWGSDVRTHSAASTDAGVVDLFPAPTRVGVVCQEHAQKVSAEGYTNDAWSKLSDGSWITNIYLKGDAWLAGVPGC</sequence>
<comment type="caution">
    <text evidence="7">The sequence shown here is derived from an EMBL/GenBank/DDBJ whole genome shotgun (WGS) entry which is preliminary data.</text>
</comment>
<evidence type="ECO:0000313" key="7">
    <source>
        <dbReference type="EMBL" id="MDI5970765.1"/>
    </source>
</evidence>
<dbReference type="PROSITE" id="PS51935">
    <property type="entry name" value="NLPC_P60"/>
    <property type="match status" value="1"/>
</dbReference>
<protein>
    <submittedName>
        <fullName evidence="7">NlpC/P60 family protein</fullName>
    </submittedName>
</protein>
<dbReference type="Gene3D" id="3.90.1720.10">
    <property type="entry name" value="endopeptidase domain like (from Nostoc punctiforme)"/>
    <property type="match status" value="1"/>
</dbReference>
<keyword evidence="5" id="KW-0732">Signal</keyword>
<evidence type="ECO:0000256" key="5">
    <source>
        <dbReference type="SAM" id="SignalP"/>
    </source>
</evidence>
<keyword evidence="4" id="KW-0788">Thiol protease</keyword>
<keyword evidence="2" id="KW-0645">Protease</keyword>
<dbReference type="PANTHER" id="PTHR47359:SF3">
    <property type="entry name" value="NLP_P60 DOMAIN-CONTAINING PROTEIN-RELATED"/>
    <property type="match status" value="1"/>
</dbReference>
<dbReference type="AlphaFoldDB" id="A0AA90H4Q8"/>
<organism evidence="7">
    <name type="scientific">Streptantibioticus silvisoli</name>
    <dbReference type="NCBI Taxonomy" id="2705255"/>
    <lineage>
        <taxon>Bacteria</taxon>
        <taxon>Bacillati</taxon>
        <taxon>Actinomycetota</taxon>
        <taxon>Actinomycetes</taxon>
        <taxon>Kitasatosporales</taxon>
        <taxon>Streptomycetaceae</taxon>
        <taxon>Streptantibioticus</taxon>
    </lineage>
</organism>
<comment type="similarity">
    <text evidence="1">Belongs to the peptidase C40 family.</text>
</comment>
<dbReference type="InterPro" id="IPR000064">
    <property type="entry name" value="NLP_P60_dom"/>
</dbReference>
<dbReference type="GO" id="GO:0006508">
    <property type="term" value="P:proteolysis"/>
    <property type="evidence" value="ECO:0007669"/>
    <property type="project" value="UniProtKB-KW"/>
</dbReference>
<feature type="domain" description="NlpC/P60" evidence="6">
    <location>
        <begin position="47"/>
        <end position="201"/>
    </location>
</feature>
<dbReference type="EMBL" id="JABXJJ020000017">
    <property type="protein sequence ID" value="MDI5970765.1"/>
    <property type="molecule type" value="Genomic_DNA"/>
</dbReference>
<dbReference type="SUPFAM" id="SSF54001">
    <property type="entry name" value="Cysteine proteinases"/>
    <property type="match status" value="1"/>
</dbReference>
<dbReference type="PANTHER" id="PTHR47359">
    <property type="entry name" value="PEPTIDOGLYCAN DL-ENDOPEPTIDASE CWLO"/>
    <property type="match status" value="1"/>
</dbReference>
<name>A0AA90H4Q8_9ACTN</name>
<dbReference type="InterPro" id="IPR038765">
    <property type="entry name" value="Papain-like_cys_pep_sf"/>
</dbReference>
<feature type="chain" id="PRO_5041638191" evidence="5">
    <location>
        <begin position="26"/>
        <end position="377"/>
    </location>
</feature>